<feature type="region of interest" description="Disordered" evidence="3">
    <location>
        <begin position="333"/>
        <end position="388"/>
    </location>
</feature>
<feature type="coiled-coil region" evidence="2">
    <location>
        <begin position="83"/>
        <end position="300"/>
    </location>
</feature>
<proteinExistence type="predicted"/>
<evidence type="ECO:0000256" key="3">
    <source>
        <dbReference type="SAM" id="MobiDB-lite"/>
    </source>
</evidence>
<evidence type="ECO:0000313" key="5">
    <source>
        <dbReference type="Proteomes" id="UP000515163"/>
    </source>
</evidence>
<organism evidence="5 6">
    <name type="scientific">Actinia tenebrosa</name>
    <name type="common">Australian red waratah sea anemone</name>
    <dbReference type="NCBI Taxonomy" id="6105"/>
    <lineage>
        <taxon>Eukaryota</taxon>
        <taxon>Metazoa</taxon>
        <taxon>Cnidaria</taxon>
        <taxon>Anthozoa</taxon>
        <taxon>Hexacorallia</taxon>
        <taxon>Actiniaria</taxon>
        <taxon>Actiniidae</taxon>
        <taxon>Actinia</taxon>
    </lineage>
</organism>
<evidence type="ECO:0000313" key="6">
    <source>
        <dbReference type="RefSeq" id="XP_031574245.1"/>
    </source>
</evidence>
<dbReference type="KEGG" id="aten:116308034"/>
<sequence length="682" mass="79834">MKSKTDLIRILTMGDCEETETNEELLLDEGSELDEKQHYNCHYDLENEFNGDDDYDEEDDEEQDLYVLLAQKEKDLLLAAELGKALLEKNEELSQKYERLQEEYSQQAEELEQEKYELRLRIERMSGAHESRVQELQADIQSLRQELHSHKSASLTDSAHKRKTFAGLTEENEKLHSELYQLRTKNETLSEELNNLKRQQLSRTFSIDDVHNQQIEIEELYEKISSQEEEKNSLRQNIEELESTKDFLAKDNEELRGKEQDLKKNYEDIKTQLEDVKDKLNESKTNNLHLQDQLDEMKIQASLDQASRGSLFSELSDMSVSLLDNDDLCVKSERKTKESTQRRLPVLSVNGSPRPLAASSSNKRPRQYFSVDSDEEDSDDSDLEYDENECEVDGPVTLRNTDFYAQLEKEQNTNAELKKEIIDAHNELQLYYDRLRRHHDKPTAKVEPLDPNRDYQSGCLTSFVQNFKAVLDEIIHSHKATVMRKNSGYAGSMVGSVHENLKEQISNLKESLYETNKDMEHLRENVATANKRINQKEAKIIELQDKLHDRADEIKHLNEERRRLVLKECDPNLVFDAVYQQAIQDKEEALRRESETSMELEKSKREVERLDKQLMEAIQQKIELSKQLEEWQYDVASLIDEQVQKQMRTVASEGEETRTRRKLFSKGWNWSTSSPKKQAFFS</sequence>
<dbReference type="GeneID" id="116308034"/>
<evidence type="ECO:0000259" key="4">
    <source>
        <dbReference type="Pfam" id="PF04849"/>
    </source>
</evidence>
<gene>
    <name evidence="6" type="primary">LOC116308034</name>
</gene>
<dbReference type="InterPro" id="IPR006933">
    <property type="entry name" value="HAP1_N"/>
</dbReference>
<dbReference type="Proteomes" id="UP000515163">
    <property type="component" value="Unplaced"/>
</dbReference>
<dbReference type="Pfam" id="PF04849">
    <property type="entry name" value="HAP1_N"/>
    <property type="match status" value="1"/>
</dbReference>
<dbReference type="PANTHER" id="PTHR32123">
    <property type="entry name" value="BICD FAMILY-LIKE CARGO ADAPTER"/>
    <property type="match status" value="1"/>
</dbReference>
<dbReference type="PANTHER" id="PTHR32123:SF13">
    <property type="entry name" value="BICAUDAL D-RELATED PROTEIN HOMOLOG"/>
    <property type="match status" value="1"/>
</dbReference>
<feature type="coiled-coil region" evidence="2">
    <location>
        <begin position="498"/>
        <end position="634"/>
    </location>
</feature>
<dbReference type="OrthoDB" id="9451547at2759"/>
<keyword evidence="5" id="KW-1185">Reference proteome</keyword>
<feature type="coiled-coil region" evidence="2">
    <location>
        <begin position="400"/>
        <end position="434"/>
    </location>
</feature>
<protein>
    <submittedName>
        <fullName evidence="6">Bicaudal D-related protein homolog</fullName>
    </submittedName>
</protein>
<dbReference type="InParanoid" id="A0A6P8JCE0"/>
<keyword evidence="1 2" id="KW-0175">Coiled coil</keyword>
<evidence type="ECO:0000256" key="1">
    <source>
        <dbReference type="ARBA" id="ARBA00023054"/>
    </source>
</evidence>
<dbReference type="Gene3D" id="1.10.287.1490">
    <property type="match status" value="1"/>
</dbReference>
<accession>A0A6P8JCE0</accession>
<dbReference type="AlphaFoldDB" id="A0A6P8JCE0"/>
<name>A0A6P8JCE0_ACTTE</name>
<evidence type="ECO:0000256" key="2">
    <source>
        <dbReference type="SAM" id="Coils"/>
    </source>
</evidence>
<feature type="compositionally biased region" description="Acidic residues" evidence="3">
    <location>
        <begin position="372"/>
        <end position="388"/>
    </location>
</feature>
<dbReference type="RefSeq" id="XP_031574245.1">
    <property type="nucleotide sequence ID" value="XM_031718385.1"/>
</dbReference>
<dbReference type="FunCoup" id="A0A6P8JCE0">
    <property type="interactions" value="76"/>
</dbReference>
<reference evidence="6" key="1">
    <citation type="submission" date="2025-08" db="UniProtKB">
        <authorList>
            <consortium name="RefSeq"/>
        </authorList>
    </citation>
    <scope>IDENTIFICATION</scope>
    <source>
        <tissue evidence="6">Tentacle</tissue>
    </source>
</reference>
<feature type="domain" description="HAP1 N-terminal" evidence="4">
    <location>
        <begin position="66"/>
        <end position="297"/>
    </location>
</feature>
<dbReference type="InterPro" id="IPR051149">
    <property type="entry name" value="Spindly/BICDR_Dynein_Adapter"/>
</dbReference>